<feature type="domain" description="DUF6894" evidence="1">
    <location>
        <begin position="23"/>
        <end position="69"/>
    </location>
</feature>
<name>A0ABQ4TQP5_9HYPH</name>
<evidence type="ECO:0000259" key="1">
    <source>
        <dbReference type="Pfam" id="PF21834"/>
    </source>
</evidence>
<dbReference type="RefSeq" id="WP_238232462.1">
    <property type="nucleotide sequence ID" value="NZ_BPRA01000015.1"/>
</dbReference>
<accession>A0ABQ4TQP5</accession>
<dbReference type="Pfam" id="PF21834">
    <property type="entry name" value="DUF6894"/>
    <property type="match status" value="1"/>
</dbReference>
<evidence type="ECO:0000313" key="3">
    <source>
        <dbReference type="Proteomes" id="UP001055101"/>
    </source>
</evidence>
<gene>
    <name evidence="2" type="ORF">EKPJFOCH_3441</name>
</gene>
<reference evidence="2" key="1">
    <citation type="journal article" date="2021" name="Front. Microbiol.">
        <title>Comprehensive Comparative Genomics and Phenotyping of Methylobacterium Species.</title>
        <authorList>
            <person name="Alessa O."/>
            <person name="Ogura Y."/>
            <person name="Fujitani Y."/>
            <person name="Takami H."/>
            <person name="Hayashi T."/>
            <person name="Sahin N."/>
            <person name="Tani A."/>
        </authorList>
    </citation>
    <scope>NUCLEOTIDE SEQUENCE</scope>
    <source>
        <strain evidence="2">DSM 23674</strain>
    </source>
</reference>
<evidence type="ECO:0000313" key="2">
    <source>
        <dbReference type="EMBL" id="GJE56931.1"/>
    </source>
</evidence>
<sequence length="74" mass="8025">MPLYRINLQYGVEKPQQFNNLAPDDATARATALAMVASFGGDTQRLEDEGAIVVQVTDDSGRLVSTIRLVCSIL</sequence>
<proteinExistence type="predicted"/>
<dbReference type="Proteomes" id="UP001055101">
    <property type="component" value="Unassembled WGS sequence"/>
</dbReference>
<organism evidence="2 3">
    <name type="scientific">Methylobacterium thuringiense</name>
    <dbReference type="NCBI Taxonomy" id="1003091"/>
    <lineage>
        <taxon>Bacteria</taxon>
        <taxon>Pseudomonadati</taxon>
        <taxon>Pseudomonadota</taxon>
        <taxon>Alphaproteobacteria</taxon>
        <taxon>Hyphomicrobiales</taxon>
        <taxon>Methylobacteriaceae</taxon>
        <taxon>Methylobacterium</taxon>
    </lineage>
</organism>
<protein>
    <recommendedName>
        <fullName evidence="1">DUF6894 domain-containing protein</fullName>
    </recommendedName>
</protein>
<comment type="caution">
    <text evidence="2">The sequence shown here is derived from an EMBL/GenBank/DDBJ whole genome shotgun (WGS) entry which is preliminary data.</text>
</comment>
<keyword evidence="3" id="KW-1185">Reference proteome</keyword>
<dbReference type="EMBL" id="BPRA01000015">
    <property type="protein sequence ID" value="GJE56931.1"/>
    <property type="molecule type" value="Genomic_DNA"/>
</dbReference>
<dbReference type="InterPro" id="IPR054189">
    <property type="entry name" value="DUF6894"/>
</dbReference>
<reference evidence="2" key="2">
    <citation type="submission" date="2021-08" db="EMBL/GenBank/DDBJ databases">
        <authorList>
            <person name="Tani A."/>
            <person name="Ola A."/>
            <person name="Ogura Y."/>
            <person name="Katsura K."/>
            <person name="Hayashi T."/>
        </authorList>
    </citation>
    <scope>NUCLEOTIDE SEQUENCE</scope>
    <source>
        <strain evidence="2">DSM 23674</strain>
    </source>
</reference>